<protein>
    <submittedName>
        <fullName evidence="1">Uncharacterized protein</fullName>
    </submittedName>
</protein>
<dbReference type="Proteomes" id="UP000271889">
    <property type="component" value="Unassembled WGS sequence"/>
</dbReference>
<evidence type="ECO:0000313" key="2">
    <source>
        <dbReference type="Proteomes" id="UP000271889"/>
    </source>
</evidence>
<keyword evidence="2" id="KW-1185">Reference proteome</keyword>
<dbReference type="OrthoDB" id="5795367at2759"/>
<name>A0A3P6THN4_CYLGO</name>
<proteinExistence type="predicted"/>
<feature type="non-terminal residue" evidence="1">
    <location>
        <position position="194"/>
    </location>
</feature>
<gene>
    <name evidence="1" type="ORF">CGOC_LOCUS6133</name>
</gene>
<organism evidence="1 2">
    <name type="scientific">Cylicostephanus goldi</name>
    <name type="common">Nematode worm</name>
    <dbReference type="NCBI Taxonomy" id="71465"/>
    <lineage>
        <taxon>Eukaryota</taxon>
        <taxon>Metazoa</taxon>
        <taxon>Ecdysozoa</taxon>
        <taxon>Nematoda</taxon>
        <taxon>Chromadorea</taxon>
        <taxon>Rhabditida</taxon>
        <taxon>Rhabditina</taxon>
        <taxon>Rhabditomorpha</taxon>
        <taxon>Strongyloidea</taxon>
        <taxon>Strongylidae</taxon>
        <taxon>Cylicostephanus</taxon>
    </lineage>
</organism>
<dbReference type="AlphaFoldDB" id="A0A3P6THN4"/>
<evidence type="ECO:0000313" key="1">
    <source>
        <dbReference type="EMBL" id="VDK66114.1"/>
    </source>
</evidence>
<reference evidence="1 2" key="1">
    <citation type="submission" date="2018-11" db="EMBL/GenBank/DDBJ databases">
        <authorList>
            <consortium name="Pathogen Informatics"/>
        </authorList>
    </citation>
    <scope>NUCLEOTIDE SEQUENCE [LARGE SCALE GENOMIC DNA]</scope>
</reference>
<dbReference type="EMBL" id="UYRV01019509">
    <property type="protein sequence ID" value="VDK66114.1"/>
    <property type="molecule type" value="Genomic_DNA"/>
</dbReference>
<accession>A0A3P6THN4</accession>
<sequence length="194" mass="22531">MRVPLDTEKMHGPTFNLLSDANLEERESLIWKVATCSPSQLSALVIGTSVYEVFMDLPDCEILHTSMAYVKRKQLRISSAAALRWMCKEMKKFKVLLMFPFRQEEEKCLLINREVMRKLYEFTNARALYDSVPRFRSEKQLPAVVNALGPMEQLTANYPHLAQMKEEMVCNIMDFILNYCLDWICEVSSLKCDS</sequence>